<accession>A0A8J3BZM6</accession>
<evidence type="ECO:0008006" key="3">
    <source>
        <dbReference type="Google" id="ProtNLM"/>
    </source>
</evidence>
<protein>
    <recommendedName>
        <fullName evidence="3">MuF-like minor capsid protein</fullName>
    </recommendedName>
</protein>
<proteinExistence type="predicted"/>
<name>A0A8J3BZM6_9ACTN</name>
<dbReference type="Pfam" id="PF25310">
    <property type="entry name" value="VG15"/>
    <property type="match status" value="1"/>
</dbReference>
<evidence type="ECO:0000313" key="2">
    <source>
        <dbReference type="Proteomes" id="UP000656042"/>
    </source>
</evidence>
<organism evidence="1 2">
    <name type="scientific">Mangrovihabitans endophyticus</name>
    <dbReference type="NCBI Taxonomy" id="1751298"/>
    <lineage>
        <taxon>Bacteria</taxon>
        <taxon>Bacillati</taxon>
        <taxon>Actinomycetota</taxon>
        <taxon>Actinomycetes</taxon>
        <taxon>Micromonosporales</taxon>
        <taxon>Micromonosporaceae</taxon>
        <taxon>Mangrovihabitans</taxon>
    </lineage>
</organism>
<dbReference type="EMBL" id="BMMX01000008">
    <property type="protein sequence ID" value="GGK89269.1"/>
    <property type="molecule type" value="Genomic_DNA"/>
</dbReference>
<sequence length="260" mass="27313">MARTGQGAALTAAHRAQQLAVRAGSLRELFTLWKMVDPTDLSGTIDVFVRAALILVDQGYDESGAAASAYFGLFRQAERVAGAAPAVRAAPRLERAYVAGQVRGAALKGIITARRAGVSVAVAHDRGLVRVAGAVSKLVLAGGRQTLISAVDEDPRALGWSRVTSGDPCAFCRMLASRGPVYASRKLADFETHDSCACTPEPGYARGLTQQAQQWRREYDTAQQVARASGAGSSGTDNDALNNYRRYLSGASTTAPEGAG</sequence>
<reference evidence="1" key="2">
    <citation type="submission" date="2020-09" db="EMBL/GenBank/DDBJ databases">
        <authorList>
            <person name="Sun Q."/>
            <person name="Zhou Y."/>
        </authorList>
    </citation>
    <scope>NUCLEOTIDE SEQUENCE</scope>
    <source>
        <strain evidence="1">CGMCC 4.7299</strain>
    </source>
</reference>
<dbReference type="InterPro" id="IPR057369">
    <property type="entry name" value="VG15"/>
</dbReference>
<reference evidence="1" key="1">
    <citation type="journal article" date="2014" name="Int. J. Syst. Evol. Microbiol.">
        <title>Complete genome sequence of Corynebacterium casei LMG S-19264T (=DSM 44701T), isolated from a smear-ripened cheese.</title>
        <authorList>
            <consortium name="US DOE Joint Genome Institute (JGI-PGF)"/>
            <person name="Walter F."/>
            <person name="Albersmeier A."/>
            <person name="Kalinowski J."/>
            <person name="Ruckert C."/>
        </authorList>
    </citation>
    <scope>NUCLEOTIDE SEQUENCE</scope>
    <source>
        <strain evidence="1">CGMCC 4.7299</strain>
    </source>
</reference>
<dbReference type="AlphaFoldDB" id="A0A8J3BZM6"/>
<gene>
    <name evidence="1" type="ORF">GCM10012284_24070</name>
</gene>
<dbReference type="Proteomes" id="UP000656042">
    <property type="component" value="Unassembled WGS sequence"/>
</dbReference>
<evidence type="ECO:0000313" key="1">
    <source>
        <dbReference type="EMBL" id="GGK89269.1"/>
    </source>
</evidence>
<keyword evidence="2" id="KW-1185">Reference proteome</keyword>
<dbReference type="RefSeq" id="WP_189079250.1">
    <property type="nucleotide sequence ID" value="NZ_BMMX01000008.1"/>
</dbReference>
<comment type="caution">
    <text evidence="1">The sequence shown here is derived from an EMBL/GenBank/DDBJ whole genome shotgun (WGS) entry which is preliminary data.</text>
</comment>